<reference evidence="1 2" key="2">
    <citation type="journal article" date="2021" name="Genomics">
        <title>High-quality reference genome for Clonorchis sinensis.</title>
        <authorList>
            <person name="Young N.D."/>
            <person name="Stroehlein A.J."/>
            <person name="Kinkar L."/>
            <person name="Wang T."/>
            <person name="Sohn W.M."/>
            <person name="Chang B.C.H."/>
            <person name="Kaur P."/>
            <person name="Weisz D."/>
            <person name="Dudchenko O."/>
            <person name="Aiden E.L."/>
            <person name="Korhonen P.K."/>
            <person name="Gasser R.B."/>
        </authorList>
    </citation>
    <scope>NUCLEOTIDE SEQUENCE [LARGE SCALE GENOMIC DNA]</scope>
    <source>
        <strain evidence="1">Cs-k2</strain>
    </source>
</reference>
<comment type="caution">
    <text evidence="1">The sequence shown here is derived from an EMBL/GenBank/DDBJ whole genome shotgun (WGS) entry which is preliminary data.</text>
</comment>
<dbReference type="OrthoDB" id="6261899at2759"/>
<keyword evidence="2" id="KW-1185">Reference proteome</keyword>
<dbReference type="Proteomes" id="UP000286415">
    <property type="component" value="Unassembled WGS sequence"/>
</dbReference>
<name>A0A419PIQ8_CLOSI</name>
<evidence type="ECO:0000313" key="2">
    <source>
        <dbReference type="Proteomes" id="UP000286415"/>
    </source>
</evidence>
<dbReference type="AlphaFoldDB" id="A0A419PIQ8"/>
<proteinExistence type="predicted"/>
<organism evidence="1 2">
    <name type="scientific">Clonorchis sinensis</name>
    <name type="common">Chinese liver fluke</name>
    <dbReference type="NCBI Taxonomy" id="79923"/>
    <lineage>
        <taxon>Eukaryota</taxon>
        <taxon>Metazoa</taxon>
        <taxon>Spiralia</taxon>
        <taxon>Lophotrochozoa</taxon>
        <taxon>Platyhelminthes</taxon>
        <taxon>Trematoda</taxon>
        <taxon>Digenea</taxon>
        <taxon>Opisthorchiida</taxon>
        <taxon>Opisthorchiata</taxon>
        <taxon>Opisthorchiidae</taxon>
        <taxon>Clonorchis</taxon>
    </lineage>
</organism>
<evidence type="ECO:0000313" key="1">
    <source>
        <dbReference type="EMBL" id="KAG5447624.1"/>
    </source>
</evidence>
<dbReference type="InParanoid" id="A0A419PIQ8"/>
<protein>
    <submittedName>
        <fullName evidence="1">Uncharacterized protein</fullName>
    </submittedName>
</protein>
<sequence>MRKVPCNLWTMISDNDSLSTDSRQEAENDSVDELRRYSRIDDVMRLLSSAKWESRRYTSHVAQKPETHLISYMPQETEETINEARASLRPLWLHRRRFRVKLKNKLEKWFKPSSLKRRVLRRTQIVYNPEVTDIAPENRLKFKRIWQRIQKEYGVRRLILNNIIKQSELTKITEEEQKAQFQSVAKTLAAKERQRITSMKQSGSISQKELQIYLDYLKNKRRFSETGTSAPEPEIIRKSEKIPFVETSNPEKFNLEPLRRFMVRRLKELITTSPEIKENIPETFFHDSQSTDVCRLSEESSDSNTREQLDWLRKTSHTEDEEFTDISNELLRPFRQSTETSSTGTFRVESMGIFDEGSPERYTIIQLFKAAESILKPRKVQQ</sequence>
<gene>
    <name evidence="1" type="ORF">CSKR_107843</name>
</gene>
<reference evidence="1 2" key="1">
    <citation type="journal article" date="2018" name="Biotechnol. Adv.">
        <title>Improved genomic resources and new bioinformatic workflow for the carcinogenic parasite Clonorchis sinensis: Biotechnological implications.</title>
        <authorList>
            <person name="Wang D."/>
            <person name="Korhonen P.K."/>
            <person name="Gasser R.B."/>
            <person name="Young N.D."/>
        </authorList>
    </citation>
    <scope>NUCLEOTIDE SEQUENCE [LARGE SCALE GENOMIC DNA]</scope>
    <source>
        <strain evidence="1">Cs-k2</strain>
    </source>
</reference>
<accession>A0A419PIQ8</accession>
<dbReference type="EMBL" id="NIRI02000042">
    <property type="protein sequence ID" value="KAG5447624.1"/>
    <property type="molecule type" value="Genomic_DNA"/>
</dbReference>